<proteinExistence type="predicted"/>
<dbReference type="Pfam" id="PF24681">
    <property type="entry name" value="Kelch_KLHDC2_KLHL20_DRC7"/>
    <property type="match status" value="1"/>
</dbReference>
<dbReference type="AlphaFoldDB" id="A0A391P0R0"/>
<dbReference type="OrthoDB" id="432528at2759"/>
<dbReference type="SUPFAM" id="SSF117281">
    <property type="entry name" value="Kelch motif"/>
    <property type="match status" value="1"/>
</dbReference>
<protein>
    <submittedName>
        <fullName evidence="3">Uncharacterized protein</fullName>
    </submittedName>
</protein>
<name>A0A391P0R0_9EUKA</name>
<organism evidence="3 4">
    <name type="scientific">Kipferlia bialata</name>
    <dbReference type="NCBI Taxonomy" id="797122"/>
    <lineage>
        <taxon>Eukaryota</taxon>
        <taxon>Metamonada</taxon>
        <taxon>Carpediemonas-like organisms</taxon>
        <taxon>Kipferlia</taxon>
    </lineage>
</organism>
<comment type="caution">
    <text evidence="3">The sequence shown here is derived from an EMBL/GenBank/DDBJ whole genome shotgun (WGS) entry which is preliminary data.</text>
</comment>
<dbReference type="InterPro" id="IPR052124">
    <property type="entry name" value="Rab9_kelch_effector"/>
</dbReference>
<dbReference type="Proteomes" id="UP000265618">
    <property type="component" value="Unassembled WGS sequence"/>
</dbReference>
<evidence type="ECO:0000256" key="1">
    <source>
        <dbReference type="ARBA" id="ARBA00022441"/>
    </source>
</evidence>
<dbReference type="PANTHER" id="PTHR46647">
    <property type="entry name" value="RAB9 EFFECTOR PROTEIN WITH KELCH MOTIFS"/>
    <property type="match status" value="1"/>
</dbReference>
<gene>
    <name evidence="3" type="ORF">KIPB_013062</name>
</gene>
<dbReference type="InterPro" id="IPR015915">
    <property type="entry name" value="Kelch-typ_b-propeller"/>
</dbReference>
<dbReference type="EMBL" id="BDIP01006031">
    <property type="protein sequence ID" value="GCA64069.1"/>
    <property type="molecule type" value="Genomic_DNA"/>
</dbReference>
<sequence>MIEGECSEYRVKHKCKRRAAIVYVGPLGADGVTPAETLKDGETRSILIIGQNDLNPSHLCVMATQNAETGEYESRPILGCPLAEKIGYLSATRVGGEVYTFGGLSDGKRQQGLHCFNIETQQWREVEQRGDWPQRRSSHASFALSGKLYILGGQGRVHTDGVAKECWRFDPSSEQWTKVQNCCVSVANPYLSMVVAGTAHVFCDGTHVSYNETQGFRKENPVDIP</sequence>
<dbReference type="Gene3D" id="2.120.10.80">
    <property type="entry name" value="Kelch-type beta propeller"/>
    <property type="match status" value="1"/>
</dbReference>
<keyword evidence="2" id="KW-0677">Repeat</keyword>
<keyword evidence="4" id="KW-1185">Reference proteome</keyword>
<keyword evidence="1" id="KW-0880">Kelch repeat</keyword>
<evidence type="ECO:0000313" key="4">
    <source>
        <dbReference type="Proteomes" id="UP000265618"/>
    </source>
</evidence>
<dbReference type="PANTHER" id="PTHR46647:SF1">
    <property type="entry name" value="RAB9 EFFECTOR PROTEIN WITH KELCH MOTIFS"/>
    <property type="match status" value="1"/>
</dbReference>
<evidence type="ECO:0000313" key="3">
    <source>
        <dbReference type="EMBL" id="GCA64069.1"/>
    </source>
</evidence>
<feature type="non-terminal residue" evidence="3">
    <location>
        <position position="225"/>
    </location>
</feature>
<reference evidence="3 4" key="1">
    <citation type="journal article" date="2018" name="PLoS ONE">
        <title>The draft genome of Kipferlia bialata reveals reductive genome evolution in fornicate parasites.</title>
        <authorList>
            <person name="Tanifuji G."/>
            <person name="Takabayashi S."/>
            <person name="Kume K."/>
            <person name="Takagi M."/>
            <person name="Nakayama T."/>
            <person name="Kamikawa R."/>
            <person name="Inagaki Y."/>
            <person name="Hashimoto T."/>
        </authorList>
    </citation>
    <scope>NUCLEOTIDE SEQUENCE [LARGE SCALE GENOMIC DNA]</scope>
    <source>
        <strain evidence="3">NY0173</strain>
    </source>
</reference>
<accession>A0A391P0R0</accession>
<evidence type="ECO:0000256" key="2">
    <source>
        <dbReference type="ARBA" id="ARBA00022737"/>
    </source>
</evidence>